<feature type="transmembrane region" description="Helical" evidence="1">
    <location>
        <begin position="73"/>
        <end position="94"/>
    </location>
</feature>
<dbReference type="InterPro" id="IPR025495">
    <property type="entry name" value="DUF4386"/>
</dbReference>
<accession>A0AA37SWI4</accession>
<keyword evidence="3" id="KW-1185">Reference proteome</keyword>
<reference evidence="2" key="1">
    <citation type="journal article" date="2014" name="Int. J. Syst. Evol. Microbiol.">
        <title>Complete genome sequence of Corynebacterium casei LMG S-19264T (=DSM 44701T), isolated from a smear-ripened cheese.</title>
        <authorList>
            <consortium name="US DOE Joint Genome Institute (JGI-PGF)"/>
            <person name="Walter F."/>
            <person name="Albersmeier A."/>
            <person name="Kalinowski J."/>
            <person name="Ruckert C."/>
        </authorList>
    </citation>
    <scope>NUCLEOTIDE SEQUENCE</scope>
    <source>
        <strain evidence="2">NBRC 108769</strain>
    </source>
</reference>
<name>A0AA37SWI4_9BACT</name>
<evidence type="ECO:0000313" key="3">
    <source>
        <dbReference type="Proteomes" id="UP001156666"/>
    </source>
</evidence>
<sequence length="201" mass="22434">MALVAIFSIGYALPEFDLGEGVKLIDTAINAKSSLYLFMLIGFFIILILDVIVAILLYQFFKEDHLNISRMAGILRLVYTAIFAVAIYFLAEIYLASQVSSESIQSNFNLFHSVWNMGLIIFGIHVVLLGLLMKMHSMKPNILWYITLVAGISYVVLSALKLTIPNTKIVDILQMILSLPMTIGEIGLAIWLIIKGGKVKY</sequence>
<evidence type="ECO:0000313" key="2">
    <source>
        <dbReference type="EMBL" id="GLR19055.1"/>
    </source>
</evidence>
<organism evidence="2 3">
    <name type="scientific">Portibacter lacus</name>
    <dbReference type="NCBI Taxonomy" id="1099794"/>
    <lineage>
        <taxon>Bacteria</taxon>
        <taxon>Pseudomonadati</taxon>
        <taxon>Bacteroidota</taxon>
        <taxon>Saprospiria</taxon>
        <taxon>Saprospirales</taxon>
        <taxon>Haliscomenobacteraceae</taxon>
        <taxon>Portibacter</taxon>
    </lineage>
</organism>
<feature type="transmembrane region" description="Helical" evidence="1">
    <location>
        <begin position="36"/>
        <end position="61"/>
    </location>
</feature>
<evidence type="ECO:0008006" key="4">
    <source>
        <dbReference type="Google" id="ProtNLM"/>
    </source>
</evidence>
<keyword evidence="1" id="KW-0472">Membrane</keyword>
<comment type="caution">
    <text evidence="2">The sequence shown here is derived from an EMBL/GenBank/DDBJ whole genome shotgun (WGS) entry which is preliminary data.</text>
</comment>
<dbReference type="AlphaFoldDB" id="A0AA37SWI4"/>
<dbReference type="EMBL" id="BSOH01000025">
    <property type="protein sequence ID" value="GLR19055.1"/>
    <property type="molecule type" value="Genomic_DNA"/>
</dbReference>
<reference evidence="2" key="2">
    <citation type="submission" date="2023-01" db="EMBL/GenBank/DDBJ databases">
        <title>Draft genome sequence of Portibacter lacus strain NBRC 108769.</title>
        <authorList>
            <person name="Sun Q."/>
            <person name="Mori K."/>
        </authorList>
    </citation>
    <scope>NUCLEOTIDE SEQUENCE</scope>
    <source>
        <strain evidence="2">NBRC 108769</strain>
    </source>
</reference>
<feature type="transmembrane region" description="Helical" evidence="1">
    <location>
        <begin position="172"/>
        <end position="194"/>
    </location>
</feature>
<feature type="transmembrane region" description="Helical" evidence="1">
    <location>
        <begin position="114"/>
        <end position="133"/>
    </location>
</feature>
<evidence type="ECO:0000256" key="1">
    <source>
        <dbReference type="SAM" id="Phobius"/>
    </source>
</evidence>
<protein>
    <recommendedName>
        <fullName evidence="4">DUF4386 domain-containing protein</fullName>
    </recommendedName>
</protein>
<proteinExistence type="predicted"/>
<dbReference type="Proteomes" id="UP001156666">
    <property type="component" value="Unassembled WGS sequence"/>
</dbReference>
<dbReference type="Pfam" id="PF14329">
    <property type="entry name" value="DUF4386"/>
    <property type="match status" value="1"/>
</dbReference>
<keyword evidence="1" id="KW-1133">Transmembrane helix</keyword>
<keyword evidence="1" id="KW-0812">Transmembrane</keyword>
<feature type="transmembrane region" description="Helical" evidence="1">
    <location>
        <begin position="142"/>
        <end position="160"/>
    </location>
</feature>
<gene>
    <name evidence="2" type="ORF">GCM10007940_36710</name>
</gene>